<feature type="compositionally biased region" description="Basic and acidic residues" evidence="1">
    <location>
        <begin position="90"/>
        <end position="99"/>
    </location>
</feature>
<dbReference type="SUPFAM" id="SSF103473">
    <property type="entry name" value="MFS general substrate transporter"/>
    <property type="match status" value="1"/>
</dbReference>
<dbReference type="InterPro" id="IPR011701">
    <property type="entry name" value="MFS"/>
</dbReference>
<proteinExistence type="predicted"/>
<feature type="compositionally biased region" description="Basic residues" evidence="1">
    <location>
        <begin position="100"/>
        <end position="114"/>
    </location>
</feature>
<dbReference type="PANTHER" id="PTHR11360:SF312">
    <property type="entry name" value="KARMOISIN, ISOFORM B"/>
    <property type="match status" value="1"/>
</dbReference>
<dbReference type="InterPro" id="IPR050327">
    <property type="entry name" value="Proton-linked_MCT"/>
</dbReference>
<name>A0A7R9HQE6_9NEOP</name>
<gene>
    <name evidence="3" type="ORF">TMSB3V08_LOCUS7525</name>
</gene>
<feature type="transmembrane region" description="Helical" evidence="2">
    <location>
        <begin position="412"/>
        <end position="436"/>
    </location>
</feature>
<keyword evidence="2" id="KW-0472">Membrane</keyword>
<organism evidence="3">
    <name type="scientific">Timema monikensis</name>
    <dbReference type="NCBI Taxonomy" id="170555"/>
    <lineage>
        <taxon>Eukaryota</taxon>
        <taxon>Metazoa</taxon>
        <taxon>Ecdysozoa</taxon>
        <taxon>Arthropoda</taxon>
        <taxon>Hexapoda</taxon>
        <taxon>Insecta</taxon>
        <taxon>Pterygota</taxon>
        <taxon>Neoptera</taxon>
        <taxon>Polyneoptera</taxon>
        <taxon>Phasmatodea</taxon>
        <taxon>Timematodea</taxon>
        <taxon>Timematoidea</taxon>
        <taxon>Timematidae</taxon>
        <taxon>Timema</taxon>
    </lineage>
</organism>
<dbReference type="GO" id="GO:0022857">
    <property type="term" value="F:transmembrane transporter activity"/>
    <property type="evidence" value="ECO:0007669"/>
    <property type="project" value="InterPro"/>
</dbReference>
<reference evidence="3" key="1">
    <citation type="submission" date="2020-11" db="EMBL/GenBank/DDBJ databases">
        <authorList>
            <person name="Tran Van P."/>
        </authorList>
    </citation>
    <scope>NUCLEOTIDE SEQUENCE</scope>
</reference>
<feature type="transmembrane region" description="Helical" evidence="2">
    <location>
        <begin position="235"/>
        <end position="258"/>
    </location>
</feature>
<feature type="transmembrane region" description="Helical" evidence="2">
    <location>
        <begin position="264"/>
        <end position="288"/>
    </location>
</feature>
<dbReference type="PANTHER" id="PTHR11360">
    <property type="entry name" value="MONOCARBOXYLATE TRANSPORTER"/>
    <property type="match status" value="1"/>
</dbReference>
<dbReference type="Gene3D" id="1.20.1250.20">
    <property type="entry name" value="MFS general substrate transporter like domains"/>
    <property type="match status" value="2"/>
</dbReference>
<dbReference type="AlphaFoldDB" id="A0A7R9HQE6"/>
<feature type="transmembrane region" description="Helical" evidence="2">
    <location>
        <begin position="180"/>
        <end position="198"/>
    </location>
</feature>
<feature type="region of interest" description="Disordered" evidence="1">
    <location>
        <begin position="51"/>
        <end position="115"/>
    </location>
</feature>
<sequence length="621" mass="67553">MWPPSGYELVNLPLCDGVSVWEGIWEGMERGVVFIIIIIIVRSAGGELRRGADELPSGPWPRNVVPPAVPRAQWGPVEPSSGTLSLSSAHGDRRSSREAQRRRRRSSRRRRPCVARHAGQLHVQRTPVRCHQHNLHKKLEEEGVSEASSKASLVGSLAIGTTFFLSPVAGILTDKIGIRTTTFIGGLLASGGMLLSSLCTRVEGLYLTYGVLFGMGASLTYTPSLVILGHYFKRYMGIVNGFVTAGSSVFTVIMTFALDGLLKHVALVHCFQVLAALMALVMPCALLFKPLPVLSSQPQRCDNSLASQLKSLVNVDIWKRKKYVIWALVVPLALFGYFVPYVHMVKFVEIKFPESDGKLLVMCIGITSGVGRLIFGKIADIPRVNRIFLQQISFLSIGLLTMLLTVTNSFTLLVVIALCMGIFDGCFISLLGPIAFEICGHKGATQAIGFLLGFCSIPLTLGPPIAGLIFDHTNSYYIPFLLAGVPPILGALALFAVCCVSEDKKEGVSLAMVDASTPLQNGKGPVLDKTRGTWVQVLATSYTSATSPYYIPECHNLLMSPGHHTGSLQCYTQEDENKMEETDAPHCNGDVIPSIDEEYQDSEEEQSLMGEVKKISVQSIA</sequence>
<feature type="compositionally biased region" description="Low complexity" evidence="1">
    <location>
        <begin position="60"/>
        <end position="72"/>
    </location>
</feature>
<feature type="transmembrane region" description="Helical" evidence="2">
    <location>
        <begin position="476"/>
        <end position="500"/>
    </location>
</feature>
<evidence type="ECO:0008006" key="4">
    <source>
        <dbReference type="Google" id="ProtNLM"/>
    </source>
</evidence>
<evidence type="ECO:0000256" key="1">
    <source>
        <dbReference type="SAM" id="MobiDB-lite"/>
    </source>
</evidence>
<feature type="transmembrane region" description="Helical" evidence="2">
    <location>
        <begin position="153"/>
        <end position="173"/>
    </location>
</feature>
<accession>A0A7R9HQE6</accession>
<feature type="transmembrane region" description="Helical" evidence="2">
    <location>
        <begin position="359"/>
        <end position="375"/>
    </location>
</feature>
<feature type="transmembrane region" description="Helical" evidence="2">
    <location>
        <begin position="323"/>
        <end position="339"/>
    </location>
</feature>
<keyword evidence="2" id="KW-0812">Transmembrane</keyword>
<feature type="transmembrane region" description="Helical" evidence="2">
    <location>
        <begin position="387"/>
        <end position="406"/>
    </location>
</feature>
<feature type="transmembrane region" description="Helical" evidence="2">
    <location>
        <begin position="204"/>
        <end position="228"/>
    </location>
</feature>
<evidence type="ECO:0000313" key="3">
    <source>
        <dbReference type="EMBL" id="CAD7430776.1"/>
    </source>
</evidence>
<dbReference type="EMBL" id="OB794638">
    <property type="protein sequence ID" value="CAD7430776.1"/>
    <property type="molecule type" value="Genomic_DNA"/>
</dbReference>
<protein>
    <recommendedName>
        <fullName evidence="4">Monocarboxylate transporter 10</fullName>
    </recommendedName>
</protein>
<evidence type="ECO:0000256" key="2">
    <source>
        <dbReference type="SAM" id="Phobius"/>
    </source>
</evidence>
<keyword evidence="2" id="KW-1133">Transmembrane helix</keyword>
<dbReference type="InterPro" id="IPR036259">
    <property type="entry name" value="MFS_trans_sf"/>
</dbReference>
<feature type="transmembrane region" description="Helical" evidence="2">
    <location>
        <begin position="448"/>
        <end position="470"/>
    </location>
</feature>
<dbReference type="Pfam" id="PF07690">
    <property type="entry name" value="MFS_1"/>
    <property type="match status" value="1"/>
</dbReference>